<feature type="compositionally biased region" description="Low complexity" evidence="1">
    <location>
        <begin position="75"/>
        <end position="96"/>
    </location>
</feature>
<name>A0AAW0F392_9TRYP</name>
<dbReference type="EMBL" id="JAECZO010000003">
    <property type="protein sequence ID" value="KAK7200089.1"/>
    <property type="molecule type" value="Genomic_DNA"/>
</dbReference>
<dbReference type="Proteomes" id="UP001430356">
    <property type="component" value="Unassembled WGS sequence"/>
</dbReference>
<feature type="compositionally biased region" description="Low complexity" evidence="1">
    <location>
        <begin position="499"/>
        <end position="514"/>
    </location>
</feature>
<keyword evidence="4" id="KW-1185">Reference proteome</keyword>
<dbReference type="Pfam" id="PF26536">
    <property type="entry name" value="DSRM_REH2"/>
    <property type="match status" value="4"/>
</dbReference>
<accession>A0AAW0F392</accession>
<organism evidence="3 4">
    <name type="scientific">Novymonas esmeraldas</name>
    <dbReference type="NCBI Taxonomy" id="1808958"/>
    <lineage>
        <taxon>Eukaryota</taxon>
        <taxon>Discoba</taxon>
        <taxon>Euglenozoa</taxon>
        <taxon>Kinetoplastea</taxon>
        <taxon>Metakinetoplastina</taxon>
        <taxon>Trypanosomatida</taxon>
        <taxon>Trypanosomatidae</taxon>
        <taxon>Novymonas</taxon>
    </lineage>
</organism>
<proteinExistence type="predicted"/>
<reference evidence="3 4" key="1">
    <citation type="journal article" date="2021" name="MBio">
        <title>A New Model Trypanosomatid, Novymonas esmeraldas: Genomic Perception of Its 'Candidatus Pandoraea novymonadis' Endosymbiont.</title>
        <authorList>
            <person name="Zakharova A."/>
            <person name="Saura A."/>
            <person name="Butenko A."/>
            <person name="Podesvova L."/>
            <person name="Warmusova S."/>
            <person name="Kostygov A.Y."/>
            <person name="Nenarokova A."/>
            <person name="Lukes J."/>
            <person name="Opperdoes F.R."/>
            <person name="Yurchenko V."/>
        </authorList>
    </citation>
    <scope>NUCLEOTIDE SEQUENCE [LARGE SCALE GENOMIC DNA]</scope>
    <source>
        <strain evidence="3 4">E262AT.01</strain>
    </source>
</reference>
<evidence type="ECO:0000259" key="2">
    <source>
        <dbReference type="Pfam" id="PF26536"/>
    </source>
</evidence>
<evidence type="ECO:0000313" key="3">
    <source>
        <dbReference type="EMBL" id="KAK7200089.1"/>
    </source>
</evidence>
<dbReference type="PANTHER" id="PTHR42260:SF1">
    <property type="entry name" value="DRBM DOMAIN-CONTAINING PROTEIN"/>
    <property type="match status" value="1"/>
</dbReference>
<dbReference type="PANTHER" id="PTHR42260">
    <property type="entry name" value="DRBM DOMAIN-CONTAINING PROTEIN-RELATED"/>
    <property type="match status" value="1"/>
</dbReference>
<feature type="domain" description="REH2 DRSM" evidence="2">
    <location>
        <begin position="337"/>
        <end position="467"/>
    </location>
</feature>
<evidence type="ECO:0000256" key="1">
    <source>
        <dbReference type="SAM" id="MobiDB-lite"/>
    </source>
</evidence>
<dbReference type="InterPro" id="IPR058737">
    <property type="entry name" value="DSRM_REH2"/>
</dbReference>
<feature type="compositionally biased region" description="Acidic residues" evidence="1">
    <location>
        <begin position="1972"/>
        <end position="1987"/>
    </location>
</feature>
<gene>
    <name evidence="3" type="ORF">NESM_000058600</name>
</gene>
<feature type="region of interest" description="Disordered" evidence="1">
    <location>
        <begin position="985"/>
        <end position="1030"/>
    </location>
</feature>
<comment type="caution">
    <text evidence="3">The sequence shown here is derived from an EMBL/GenBank/DDBJ whole genome shotgun (WGS) entry which is preliminary data.</text>
</comment>
<feature type="region of interest" description="Disordered" evidence="1">
    <location>
        <begin position="1972"/>
        <end position="1994"/>
    </location>
</feature>
<feature type="domain" description="REH2 DRSM" evidence="2">
    <location>
        <begin position="153"/>
        <end position="279"/>
    </location>
</feature>
<feature type="region of interest" description="Disordered" evidence="1">
    <location>
        <begin position="483"/>
        <end position="525"/>
    </location>
</feature>
<feature type="compositionally biased region" description="Low complexity" evidence="1">
    <location>
        <begin position="993"/>
        <end position="1010"/>
    </location>
</feature>
<feature type="region of interest" description="Disordered" evidence="1">
    <location>
        <begin position="872"/>
        <end position="897"/>
    </location>
</feature>
<feature type="region of interest" description="Disordered" evidence="1">
    <location>
        <begin position="117"/>
        <end position="146"/>
    </location>
</feature>
<feature type="domain" description="REH2 DRSM" evidence="2">
    <location>
        <begin position="813"/>
        <end position="962"/>
    </location>
</feature>
<protein>
    <recommendedName>
        <fullName evidence="2">REH2 DRSM domain-containing protein</fullName>
    </recommendedName>
</protein>
<feature type="domain" description="REH2 DRSM" evidence="2">
    <location>
        <begin position="1062"/>
        <end position="1158"/>
    </location>
</feature>
<evidence type="ECO:0000313" key="4">
    <source>
        <dbReference type="Proteomes" id="UP001430356"/>
    </source>
</evidence>
<feature type="compositionally biased region" description="Low complexity" evidence="1">
    <location>
        <begin position="273"/>
        <end position="284"/>
    </location>
</feature>
<feature type="compositionally biased region" description="Low complexity" evidence="1">
    <location>
        <begin position="1017"/>
        <end position="1030"/>
    </location>
</feature>
<sequence>MLAHPCARVGGRPACTFALVLRCGDERRRAHCVTRGVRVATAASLSCGPIAASHVSPPPRAASATVAAMQRRCLSSASSHPPRRSAVAASSPPLRSGDAEDDWSTIEVEVLMPESVLESADGGGDGADRAASAEHASSAPHDGGSATAASVEMVDAIDAYAKAKVGNFVRRLLQSPSQEESGGAGAAAVGLDVREVQGGGATTQFHARWRLPLPPEYGERFGEGFAPTAKEAEAVAAMHAERVIDALGFHLFQLSSKQRKHAEAARAAGRWAPMPATGTGAAPAEVVPSLETPSPPPLRMVRLSAQQQQARDLQIDSLRFIPVQRGGLTFLTCSVSSPHYLDHQSLRRVEDFLVAHRTALRSQLRFALLRGARTGATGAAQDLFLAQITLPLPSNFGKRVAMGKAPTRKEAAMVAAMHAELIIDAVGFALFPNRGDRQATHAAECAKVGRWCAQPGEFLHRPTAPSPPPMELVSELPREVAEAVTVTKSSSVHGRPTSRHSSSSSVAGAPAPAGSGEGRRGGDSSAVLPIEPMLVQHQRAIAAARHYTDELTLRDWDSAYVLLERYVEAFTGPPSSAASSPLASLSFLEELGQRDRRVFRATITVPLASPDAAGGPAGHVAAPLPFTQSFIAMGVAYVRRTAEVAAAVHALRTLAALNRLSLIGHHKAAAVQALESFASRVGLVLRDPALPCLDMECLPPGSAPLPVRVMEDFVGRVAGSGLNMRSRRHAHRNVSQEKLRDMFSSRVSLLSEGGGIQQQRLNREEDMLQSLRTSQERLPRLQWDTAPDADNRIIIAPDFDREQSRTYSHTLASVRAPDDQATTRLRDYLERYGKTLDQAVSVLRTSRDGGGDSDAHHGALYVATVSLPISVRQRPRSMRETSESAASQPSSPPVVMPEYEAQGEAPTRVDAVLLCCAHAEMLLDSVGHPLYDHPLLQRKHADTARALGRWAPLVRGAVLPPESLRHMPPPLRMVSPTSAVWARVQEQRRAEASKSAGDNAAAAAALHVSAQPPPRPSSSSSLDGGDAVAAAVDGDGADDETLCDISRLQFVHESNPNGNCVRRIALFFTNNGSDLYRVVRQYKVRDAKLGMVHRAVVVLPVAQSFGKRIAVGCAHTRRMALHLCCEHASLILSALHIPVFRESRRQQMYVRAAALKGAAVQQQSRATRGCHIPSPPGLYHFPTVAAAGEQPLQVPRLPSLQDRLNSFMWTTFVNHCQKYLTMAAEMRVTAAVAARDRPRLPRSHVTAEDVAFDLAESIPMEKSVRHRLAELCRAAGLPPLPEGMSSQSVAVSATERRYCIFKPLLGTPYTLRGVSGTSPGDCRRSALWHGVQLLLYFVRPNGVVAPTPRRPWWEGHQRAVCHHDRVRQQLTPHGCMWVLRLWAAMHSPPLRIHVRRCRVDVPAAPPPSPPPAAEEDATASGGAVWRVDVSIHELRNGAERVLHHATCDGVGEATSGNNSNDDDDEVASSAVAHTALRQLLGDVQRVPTMQSLSRYLLHQPQLHFPSLRVLPDTDEAVQLFESRVCGADALPSAEAPPPERSLAVIALLLGDARAQDSCGETVYATWAVEVLQRWVCTARCTSAKAAVVVAGETAGGDSAPWRLPSTMQATFAAYGFAGAAPTPLAGAVALLCRCLPPPTPSSPLPAAVPEEAERDRMLPLQLAHLLLMGQLLGCTSWAVMAAAMLACAEETLQWYDAVSARAVPYTSVDVTEVVLGSLDPAAAPLPDAVLRYAAEVERRLAELAAKVAAGVPAGTATPLPWLQSPEDWGVCLNKPAHRSVGRTPSAAAALSLLERRTLRPLLQCALATSAAPHALWVRAPYQEHGGGHDTAPLLEEDPGTEAHLVFQHRQAAHYAAVHVSSRDLTQADTIASAKDASAAATCFAAFGCVVYPAESLVSVLSSEEVAAQYTSYGSIGRGGAVTAQRGGGGTGVDVSAAGTPAAGDAAAATPAAAAASSATVKETAVPMCETDGEAEAAEGEEEEDDDDDHRHQLGDDDAHLHVRLFGTCISPLAAALVASSPTVSVTQTPRRHTEAAAAAAESQGGCSALQSTHEDLPMLLTAFQTTVPLLVHRRSSAQALSSLSRRLRSRVQLAVPFSLEERRAIAQLLTLPVHTIAEVSDVNDGA</sequence>
<feature type="region of interest" description="Disordered" evidence="1">
    <location>
        <begin position="273"/>
        <end position="295"/>
    </location>
</feature>
<feature type="region of interest" description="Disordered" evidence="1">
    <location>
        <begin position="73"/>
        <end position="101"/>
    </location>
</feature>